<gene>
    <name evidence="2" type="ORF">N5P18_04010</name>
</gene>
<dbReference type="Proteomes" id="UP001381003">
    <property type="component" value="Chromosome"/>
</dbReference>
<feature type="region of interest" description="Disordered" evidence="1">
    <location>
        <begin position="1"/>
        <end position="20"/>
    </location>
</feature>
<evidence type="ECO:0000256" key="1">
    <source>
        <dbReference type="SAM" id="MobiDB-lite"/>
    </source>
</evidence>
<name>A0ABZ2FIT7_9MICO</name>
<keyword evidence="3" id="KW-1185">Reference proteome</keyword>
<protein>
    <submittedName>
        <fullName evidence="2">Uncharacterized protein</fullName>
    </submittedName>
</protein>
<evidence type="ECO:0000313" key="2">
    <source>
        <dbReference type="EMBL" id="WWF06047.1"/>
    </source>
</evidence>
<reference evidence="2 3" key="1">
    <citation type="submission" date="2022-09" db="EMBL/GenBank/DDBJ databases">
        <title>Complete genome sequence of Janibacter terrae strain COS04-44, PCL-degrading bacteria isolated from oil spilled coast.</title>
        <authorList>
            <person name="Park H."/>
            <person name="Kim J.Y."/>
            <person name="An S.H."/>
            <person name="Lee C.M."/>
            <person name="Weon H.-Y."/>
        </authorList>
    </citation>
    <scope>NUCLEOTIDE SEQUENCE [LARGE SCALE GENOMIC DNA]</scope>
    <source>
        <strain evidence="2 3">COS04-44</strain>
    </source>
</reference>
<sequence>MRVHLAGMRLTPDPADSTSSAPVVVPHLVLDVHEDGTLTATLNHHPVAAPEDVGAWRRAMFAQIIDHVTHDRAIPVRVTVHEVDGSTFTDILPAAKRPTPKPDPDPGTGPEPVKKPGRRRRGADPIEVDGGDGFISGEDVAVALIVAHTDAAPDGRARALLDPEVVAAAKAGEVVLVGRVSGTIAVRGLS</sequence>
<feature type="region of interest" description="Disordered" evidence="1">
    <location>
        <begin position="92"/>
        <end position="130"/>
    </location>
</feature>
<proteinExistence type="predicted"/>
<accession>A0ABZ2FIT7</accession>
<evidence type="ECO:0000313" key="3">
    <source>
        <dbReference type="Proteomes" id="UP001381003"/>
    </source>
</evidence>
<dbReference type="RefSeq" id="WP_338538756.1">
    <property type="nucleotide sequence ID" value="NZ_CP104874.1"/>
</dbReference>
<organism evidence="2 3">
    <name type="scientific">Janibacter terrae</name>
    <dbReference type="NCBI Taxonomy" id="103817"/>
    <lineage>
        <taxon>Bacteria</taxon>
        <taxon>Bacillati</taxon>
        <taxon>Actinomycetota</taxon>
        <taxon>Actinomycetes</taxon>
        <taxon>Micrococcales</taxon>
        <taxon>Intrasporangiaceae</taxon>
        <taxon>Janibacter</taxon>
    </lineage>
</organism>
<dbReference type="EMBL" id="CP104874">
    <property type="protein sequence ID" value="WWF06047.1"/>
    <property type="molecule type" value="Genomic_DNA"/>
</dbReference>